<keyword evidence="4 13" id="KW-1133">Transmembrane helix</keyword>
<evidence type="ECO:0000259" key="14">
    <source>
        <dbReference type="PROSITE" id="PS50262"/>
    </source>
</evidence>
<comment type="similarity">
    <text evidence="12">Belongs to the G-protein coupled receptor 1 family.</text>
</comment>
<evidence type="ECO:0000256" key="4">
    <source>
        <dbReference type="ARBA" id="ARBA00022989"/>
    </source>
</evidence>
<evidence type="ECO:0000256" key="8">
    <source>
        <dbReference type="ARBA" id="ARBA00023170"/>
    </source>
</evidence>
<feature type="transmembrane region" description="Helical" evidence="13">
    <location>
        <begin position="171"/>
        <end position="191"/>
    </location>
</feature>
<dbReference type="PROSITE" id="PS50262">
    <property type="entry name" value="G_PROTEIN_RECEP_F1_2"/>
    <property type="match status" value="1"/>
</dbReference>
<proteinExistence type="inferred from homology"/>
<sequence length="440" mass="50256">MAGPKYEGRGSLALLRTMGGRGWSKIKNITRIPHVKRIRYRHEAQCKSTSFSVTGWPTILWSITHKPTIHLWHLMARLQAVVVVKKTSRKRRLKMDIPFEDLARLLANMSGSEGRELLESISMQRYRLSRPVIGLIVLAYSLVFLLCVIGNILVLIVVIRTPRTRTITNYFILNLTISDLLVGIFCVPFTLVNHIFTENQFGDGLCKFTPLIQGVAIGASVFTLTAIALDRHRLIIHPTERKLTVKEAFGIITAIWIFSLTIMIPQVFIRRDEVIMILGHGMHICGEFWPSVEAKQIYSGFLFVLCYMGPLLLNACLYVKIGLTLWYKKPVVKTPMAAADAKKKRRVVKMLIMIVSHFALSWLPLYTCWMLDDFNALSVSHSETMHDYVYPAAHWLAFTNSVVNPIVYGYFNNHLRENFKNVISMKTVNNSTMNKTRETL</sequence>
<dbReference type="InterPro" id="IPR005395">
    <property type="entry name" value="NPFF_rcpt"/>
</dbReference>
<evidence type="ECO:0000256" key="10">
    <source>
        <dbReference type="ARBA" id="ARBA00023224"/>
    </source>
</evidence>
<feature type="transmembrane region" description="Helical" evidence="13">
    <location>
        <begin position="297"/>
        <end position="319"/>
    </location>
</feature>
<dbReference type="Gene3D" id="1.20.1070.10">
    <property type="entry name" value="Rhodopsin 7-helix transmembrane proteins"/>
    <property type="match status" value="1"/>
</dbReference>
<feature type="transmembrane region" description="Helical" evidence="13">
    <location>
        <begin position="211"/>
        <end position="229"/>
    </location>
</feature>
<keyword evidence="2" id="KW-1003">Cell membrane</keyword>
<feature type="transmembrane region" description="Helical" evidence="13">
    <location>
        <begin position="132"/>
        <end position="159"/>
    </location>
</feature>
<evidence type="ECO:0000256" key="2">
    <source>
        <dbReference type="ARBA" id="ARBA00022475"/>
    </source>
</evidence>
<evidence type="ECO:0000256" key="13">
    <source>
        <dbReference type="SAM" id="Phobius"/>
    </source>
</evidence>
<evidence type="ECO:0000256" key="11">
    <source>
        <dbReference type="ARBA" id="ARBA00025478"/>
    </source>
</evidence>
<dbReference type="GO" id="GO:0008188">
    <property type="term" value="F:neuropeptide receptor activity"/>
    <property type="evidence" value="ECO:0007669"/>
    <property type="project" value="InterPro"/>
</dbReference>
<evidence type="ECO:0000256" key="3">
    <source>
        <dbReference type="ARBA" id="ARBA00022692"/>
    </source>
</evidence>
<dbReference type="Pfam" id="PF00001">
    <property type="entry name" value="7tm_1"/>
    <property type="match status" value="1"/>
</dbReference>
<feature type="transmembrane region" description="Helical" evidence="13">
    <location>
        <begin position="392"/>
        <end position="411"/>
    </location>
</feature>
<evidence type="ECO:0000256" key="7">
    <source>
        <dbReference type="ARBA" id="ARBA00023157"/>
    </source>
</evidence>
<dbReference type="EMBL" id="GG666583">
    <property type="protein sequence ID" value="EEN52058.1"/>
    <property type="molecule type" value="Genomic_DNA"/>
</dbReference>
<evidence type="ECO:0000256" key="5">
    <source>
        <dbReference type="ARBA" id="ARBA00023040"/>
    </source>
</evidence>
<name>C3Z5E5_BRAFL</name>
<evidence type="ECO:0000256" key="12">
    <source>
        <dbReference type="RuleBase" id="RU000688"/>
    </source>
</evidence>
<keyword evidence="10 12" id="KW-0807">Transducer</keyword>
<dbReference type="SMART" id="SM01381">
    <property type="entry name" value="7TM_GPCR_Srsx"/>
    <property type="match status" value="1"/>
</dbReference>
<dbReference type="PROSITE" id="PS00237">
    <property type="entry name" value="G_PROTEIN_RECEP_F1_1"/>
    <property type="match status" value="1"/>
</dbReference>
<keyword evidence="5 12" id="KW-0297">G-protein coupled receptor</keyword>
<keyword evidence="7" id="KW-1015">Disulfide bond</keyword>
<reference evidence="15" key="1">
    <citation type="journal article" date="2008" name="Nature">
        <title>The amphioxus genome and the evolution of the chordate karyotype.</title>
        <authorList>
            <consortium name="US DOE Joint Genome Institute (JGI-PGF)"/>
            <person name="Putnam N.H."/>
            <person name="Butts T."/>
            <person name="Ferrier D.E.K."/>
            <person name="Furlong R.F."/>
            <person name="Hellsten U."/>
            <person name="Kawashima T."/>
            <person name="Robinson-Rechavi M."/>
            <person name="Shoguchi E."/>
            <person name="Terry A."/>
            <person name="Yu J.-K."/>
            <person name="Benito-Gutierrez E.L."/>
            <person name="Dubchak I."/>
            <person name="Garcia-Fernandez J."/>
            <person name="Gibson-Brown J.J."/>
            <person name="Grigoriev I.V."/>
            <person name="Horton A.C."/>
            <person name="de Jong P.J."/>
            <person name="Jurka J."/>
            <person name="Kapitonov V.V."/>
            <person name="Kohara Y."/>
            <person name="Kuroki Y."/>
            <person name="Lindquist E."/>
            <person name="Lucas S."/>
            <person name="Osoegawa K."/>
            <person name="Pennacchio L.A."/>
            <person name="Salamov A.A."/>
            <person name="Satou Y."/>
            <person name="Sauka-Spengler T."/>
            <person name="Schmutz J."/>
            <person name="Shin-I T."/>
            <person name="Toyoda A."/>
            <person name="Bronner-Fraser M."/>
            <person name="Fujiyama A."/>
            <person name="Holland L.Z."/>
            <person name="Holland P.W.H."/>
            <person name="Satoh N."/>
            <person name="Rokhsar D.S."/>
        </authorList>
    </citation>
    <scope>NUCLEOTIDE SEQUENCE [LARGE SCALE GENOMIC DNA]</scope>
    <source>
        <strain evidence="15">S238N-H82</strain>
        <tissue evidence="15">Testes</tissue>
    </source>
</reference>
<evidence type="ECO:0000256" key="6">
    <source>
        <dbReference type="ARBA" id="ARBA00023136"/>
    </source>
</evidence>
<feature type="transmembrane region" description="Helical" evidence="13">
    <location>
        <begin position="249"/>
        <end position="269"/>
    </location>
</feature>
<dbReference type="InParanoid" id="C3Z5E5"/>
<accession>C3Z5E5</accession>
<gene>
    <name evidence="15" type="ORF">BRAFLDRAFT_66224</name>
</gene>
<dbReference type="SUPFAM" id="SSF81321">
    <property type="entry name" value="Family A G protein-coupled receptor-like"/>
    <property type="match status" value="1"/>
</dbReference>
<organism>
    <name type="scientific">Branchiostoma floridae</name>
    <name type="common">Florida lancelet</name>
    <name type="synonym">Amphioxus</name>
    <dbReference type="NCBI Taxonomy" id="7739"/>
    <lineage>
        <taxon>Eukaryota</taxon>
        <taxon>Metazoa</taxon>
        <taxon>Chordata</taxon>
        <taxon>Cephalochordata</taxon>
        <taxon>Leptocardii</taxon>
        <taxon>Amphioxiformes</taxon>
        <taxon>Branchiostomatidae</taxon>
        <taxon>Branchiostoma</taxon>
    </lineage>
</organism>
<keyword evidence="6 13" id="KW-0472">Membrane</keyword>
<keyword evidence="9" id="KW-0325">Glycoprotein</keyword>
<feature type="domain" description="G-protein coupled receptors family 1 profile" evidence="14">
    <location>
        <begin position="150"/>
        <end position="408"/>
    </location>
</feature>
<evidence type="ECO:0000256" key="1">
    <source>
        <dbReference type="ARBA" id="ARBA00004651"/>
    </source>
</evidence>
<dbReference type="CDD" id="cd15207">
    <property type="entry name" value="7tmA_NPFFR"/>
    <property type="match status" value="1"/>
</dbReference>
<dbReference type="FunFam" id="1.20.1070.10:FF:000416">
    <property type="entry name" value="Uncharacterized protein"/>
    <property type="match status" value="1"/>
</dbReference>
<dbReference type="PRINTS" id="PR01570">
    <property type="entry name" value="NPFFRECEPTOR"/>
</dbReference>
<feature type="transmembrane region" description="Helical" evidence="13">
    <location>
        <begin position="351"/>
        <end position="372"/>
    </location>
</feature>
<keyword evidence="3 12" id="KW-0812">Transmembrane</keyword>
<keyword evidence="8 12" id="KW-0675">Receptor</keyword>
<dbReference type="PANTHER" id="PTHR24241:SF76">
    <property type="entry name" value="NEUROPEPTIDE SIFAMIDE RECEPTOR"/>
    <property type="match status" value="1"/>
</dbReference>
<protein>
    <recommendedName>
        <fullName evidence="14">G-protein coupled receptors family 1 profile domain-containing protein</fullName>
    </recommendedName>
</protein>
<evidence type="ECO:0000256" key="9">
    <source>
        <dbReference type="ARBA" id="ARBA00023180"/>
    </source>
</evidence>
<dbReference type="InterPro" id="IPR000276">
    <property type="entry name" value="GPCR_Rhodpsn"/>
</dbReference>
<comment type="function">
    <text evidence="11">Receptor for NPAF (A-18-F-amide) and NPFF (F-8-F-amide) neuropeptides, also known as morphine-modulating peptides. Can also be activated by a variety of naturally occurring or synthetic FMRF-amide like ligands. This receptor mediates its action by association with G proteins that activate a phosphatidylinositol-calcium second messenger system.</text>
</comment>
<evidence type="ECO:0000313" key="15">
    <source>
        <dbReference type="EMBL" id="EEN52058.1"/>
    </source>
</evidence>
<dbReference type="PRINTS" id="PR00237">
    <property type="entry name" value="GPCRRHODOPSN"/>
</dbReference>
<dbReference type="AlphaFoldDB" id="C3Z5E5"/>
<dbReference type="InterPro" id="IPR017452">
    <property type="entry name" value="GPCR_Rhodpsn_7TM"/>
</dbReference>
<comment type="subcellular location">
    <subcellularLocation>
        <location evidence="1">Cell membrane</location>
        <topology evidence="1">Multi-pass membrane protein</topology>
    </subcellularLocation>
</comment>
<dbReference type="GO" id="GO:0005886">
    <property type="term" value="C:plasma membrane"/>
    <property type="evidence" value="ECO:0007669"/>
    <property type="project" value="UniProtKB-SubCell"/>
</dbReference>
<dbReference type="eggNOG" id="KOG3656">
    <property type="taxonomic scope" value="Eukaryota"/>
</dbReference>
<dbReference type="PANTHER" id="PTHR24241">
    <property type="entry name" value="NEUROPEPTIDE RECEPTOR-RELATED G-PROTEIN COUPLED RECEPTOR"/>
    <property type="match status" value="1"/>
</dbReference>